<reference evidence="1" key="1">
    <citation type="submission" date="2018-02" db="EMBL/GenBank/DDBJ databases">
        <title>Rhizophora mucronata_Transcriptome.</title>
        <authorList>
            <person name="Meera S.P."/>
            <person name="Sreeshan A."/>
            <person name="Augustine A."/>
        </authorList>
    </citation>
    <scope>NUCLEOTIDE SEQUENCE</scope>
    <source>
        <tissue evidence="1">Leaf</tissue>
    </source>
</reference>
<evidence type="ECO:0000313" key="1">
    <source>
        <dbReference type="EMBL" id="MBW88940.1"/>
    </source>
</evidence>
<sequence>MQRRVMIFLVFITNQSKFNDLGSLAKKIRFLARNKELLNSVYFFGCNTYGGGIDGAVQERDLRITYYYEPCQRHVFT</sequence>
<protein>
    <submittedName>
        <fullName evidence="1">Uncharacterized protein</fullName>
    </submittedName>
</protein>
<dbReference type="EMBL" id="GGEC01008457">
    <property type="protein sequence ID" value="MBW88940.1"/>
    <property type="molecule type" value="Transcribed_RNA"/>
</dbReference>
<dbReference type="AlphaFoldDB" id="A0A2P2J644"/>
<proteinExistence type="predicted"/>
<accession>A0A2P2J644</accession>
<organism evidence="1">
    <name type="scientific">Rhizophora mucronata</name>
    <name type="common">Asiatic mangrove</name>
    <dbReference type="NCBI Taxonomy" id="61149"/>
    <lineage>
        <taxon>Eukaryota</taxon>
        <taxon>Viridiplantae</taxon>
        <taxon>Streptophyta</taxon>
        <taxon>Embryophyta</taxon>
        <taxon>Tracheophyta</taxon>
        <taxon>Spermatophyta</taxon>
        <taxon>Magnoliopsida</taxon>
        <taxon>eudicotyledons</taxon>
        <taxon>Gunneridae</taxon>
        <taxon>Pentapetalae</taxon>
        <taxon>rosids</taxon>
        <taxon>fabids</taxon>
        <taxon>Malpighiales</taxon>
        <taxon>Rhizophoraceae</taxon>
        <taxon>Rhizophora</taxon>
    </lineage>
</organism>
<name>A0A2P2J644_RHIMU</name>